<protein>
    <submittedName>
        <fullName evidence="7">Branched-chain amino acid transport system ATP-binding protein</fullName>
    </submittedName>
</protein>
<dbReference type="AlphaFoldDB" id="A0A1I7GK34"/>
<dbReference type="Pfam" id="PF00005">
    <property type="entry name" value="ABC_tran"/>
    <property type="match status" value="1"/>
</dbReference>
<sequence>MTEQAANVLSVKNVDLGYGSLKVVFGASLTVSAGELVGLIGGNGSGKSTILRAISGMIKPWKGTIHFAGQEVSGRKPYEMARLGLAHVPMGRQLFGNMTVHDNLLLGASLPSAREHRDENLEKVHTLFPDLETYAREKAAQLSGGQQQMVAIARALMLGPKMLLLDEPSLGLSPLLVKDVMAAIRRVADTGMPILLVEQNVKQVLQVSDRAYVLENGYQVLDGPSHALQDNEMIKKAYLGL</sequence>
<dbReference type="STRING" id="463301.SAMN04487955_10368"/>
<gene>
    <name evidence="7" type="ORF">SAMN04487955_10368</name>
</gene>
<dbReference type="OrthoDB" id="9776369at2"/>
<dbReference type="SMART" id="SM00382">
    <property type="entry name" value="AAA"/>
    <property type="match status" value="1"/>
</dbReference>
<dbReference type="InterPro" id="IPR003593">
    <property type="entry name" value="AAA+_ATPase"/>
</dbReference>
<dbReference type="RefSeq" id="WP_089793589.1">
    <property type="nucleotide sequence ID" value="NZ_FPBP01000003.1"/>
</dbReference>
<proteinExistence type="inferred from homology"/>
<dbReference type="InterPro" id="IPR027417">
    <property type="entry name" value="P-loop_NTPase"/>
</dbReference>
<dbReference type="GO" id="GO:0005524">
    <property type="term" value="F:ATP binding"/>
    <property type="evidence" value="ECO:0007669"/>
    <property type="project" value="UniProtKB-KW"/>
</dbReference>
<dbReference type="Proteomes" id="UP000198693">
    <property type="component" value="Unassembled WGS sequence"/>
</dbReference>
<keyword evidence="2" id="KW-0813">Transport</keyword>
<dbReference type="InterPro" id="IPR003439">
    <property type="entry name" value="ABC_transporter-like_ATP-bd"/>
</dbReference>
<dbReference type="GO" id="GO:0015807">
    <property type="term" value="P:L-amino acid transport"/>
    <property type="evidence" value="ECO:0007669"/>
    <property type="project" value="TreeGrafter"/>
</dbReference>
<organism evidence="7 8">
    <name type="scientific">Halomonas korlensis</name>
    <dbReference type="NCBI Taxonomy" id="463301"/>
    <lineage>
        <taxon>Bacteria</taxon>
        <taxon>Pseudomonadati</taxon>
        <taxon>Pseudomonadota</taxon>
        <taxon>Gammaproteobacteria</taxon>
        <taxon>Oceanospirillales</taxon>
        <taxon>Halomonadaceae</taxon>
        <taxon>Halomonas</taxon>
    </lineage>
</organism>
<reference evidence="8" key="1">
    <citation type="submission" date="2016-10" db="EMBL/GenBank/DDBJ databases">
        <authorList>
            <person name="Varghese N."/>
            <person name="Submissions S."/>
        </authorList>
    </citation>
    <scope>NUCLEOTIDE SEQUENCE [LARGE SCALE GENOMIC DNA]</scope>
    <source>
        <strain evidence="8">CGMCC 1.6981</strain>
    </source>
</reference>
<comment type="similarity">
    <text evidence="1">Belongs to the ABC transporter superfamily.</text>
</comment>
<keyword evidence="5" id="KW-0029">Amino-acid transport</keyword>
<dbReference type="GO" id="GO:0016887">
    <property type="term" value="F:ATP hydrolysis activity"/>
    <property type="evidence" value="ECO:0007669"/>
    <property type="project" value="InterPro"/>
</dbReference>
<dbReference type="SUPFAM" id="SSF52540">
    <property type="entry name" value="P-loop containing nucleoside triphosphate hydrolases"/>
    <property type="match status" value="1"/>
</dbReference>
<dbReference type="PROSITE" id="PS00211">
    <property type="entry name" value="ABC_TRANSPORTER_1"/>
    <property type="match status" value="1"/>
</dbReference>
<keyword evidence="4 7" id="KW-0067">ATP-binding</keyword>
<evidence type="ECO:0000256" key="4">
    <source>
        <dbReference type="ARBA" id="ARBA00022840"/>
    </source>
</evidence>
<evidence type="ECO:0000256" key="3">
    <source>
        <dbReference type="ARBA" id="ARBA00022741"/>
    </source>
</evidence>
<feature type="domain" description="ABC transporter" evidence="6">
    <location>
        <begin position="9"/>
        <end position="241"/>
    </location>
</feature>
<dbReference type="InterPro" id="IPR052156">
    <property type="entry name" value="BCAA_Transport_ATP-bd_LivF"/>
</dbReference>
<dbReference type="PROSITE" id="PS50893">
    <property type="entry name" value="ABC_TRANSPORTER_2"/>
    <property type="match status" value="1"/>
</dbReference>
<dbReference type="EMBL" id="FPBP01000003">
    <property type="protein sequence ID" value="SFU48810.1"/>
    <property type="molecule type" value="Genomic_DNA"/>
</dbReference>
<name>A0A1I7GK34_9GAMM</name>
<dbReference type="CDD" id="cd03224">
    <property type="entry name" value="ABC_TM1139_LivF_branched"/>
    <property type="match status" value="1"/>
</dbReference>
<dbReference type="GO" id="GO:0015658">
    <property type="term" value="F:branched-chain amino acid transmembrane transporter activity"/>
    <property type="evidence" value="ECO:0007669"/>
    <property type="project" value="TreeGrafter"/>
</dbReference>
<dbReference type="InterPro" id="IPR017871">
    <property type="entry name" value="ABC_transporter-like_CS"/>
</dbReference>
<keyword evidence="3" id="KW-0547">Nucleotide-binding</keyword>
<evidence type="ECO:0000313" key="8">
    <source>
        <dbReference type="Proteomes" id="UP000198693"/>
    </source>
</evidence>
<evidence type="ECO:0000313" key="7">
    <source>
        <dbReference type="EMBL" id="SFU48810.1"/>
    </source>
</evidence>
<dbReference type="PANTHER" id="PTHR43820:SF4">
    <property type="entry name" value="HIGH-AFFINITY BRANCHED-CHAIN AMINO ACID TRANSPORT ATP-BINDING PROTEIN LIVF"/>
    <property type="match status" value="1"/>
</dbReference>
<keyword evidence="8" id="KW-1185">Reference proteome</keyword>
<accession>A0A1I7GK34</accession>
<evidence type="ECO:0000256" key="5">
    <source>
        <dbReference type="ARBA" id="ARBA00022970"/>
    </source>
</evidence>
<dbReference type="Gene3D" id="3.40.50.300">
    <property type="entry name" value="P-loop containing nucleotide triphosphate hydrolases"/>
    <property type="match status" value="1"/>
</dbReference>
<evidence type="ECO:0000256" key="2">
    <source>
        <dbReference type="ARBA" id="ARBA00022448"/>
    </source>
</evidence>
<evidence type="ECO:0000259" key="6">
    <source>
        <dbReference type="PROSITE" id="PS50893"/>
    </source>
</evidence>
<dbReference type="PANTHER" id="PTHR43820">
    <property type="entry name" value="HIGH-AFFINITY BRANCHED-CHAIN AMINO ACID TRANSPORT ATP-BINDING PROTEIN LIVF"/>
    <property type="match status" value="1"/>
</dbReference>
<evidence type="ECO:0000256" key="1">
    <source>
        <dbReference type="ARBA" id="ARBA00005417"/>
    </source>
</evidence>